<protein>
    <submittedName>
        <fullName evidence="4">Uncharacterized protein</fullName>
    </submittedName>
</protein>
<comment type="caution">
    <text evidence="4">The sequence shown here is derived from an EMBL/GenBank/DDBJ whole genome shotgun (WGS) entry which is preliminary data.</text>
</comment>
<dbReference type="PANTHER" id="PTHR40622:SF1">
    <property type="match status" value="1"/>
</dbReference>
<name>A0AAV9VFG5_9PEZI</name>
<evidence type="ECO:0000256" key="3">
    <source>
        <dbReference type="SAM" id="SignalP"/>
    </source>
</evidence>
<evidence type="ECO:0000313" key="5">
    <source>
        <dbReference type="Proteomes" id="UP001375240"/>
    </source>
</evidence>
<feature type="chain" id="PRO_5043620204" evidence="3">
    <location>
        <begin position="19"/>
        <end position="368"/>
    </location>
</feature>
<feature type="region of interest" description="Disordered" evidence="1">
    <location>
        <begin position="227"/>
        <end position="264"/>
    </location>
</feature>
<feature type="signal peptide" evidence="3">
    <location>
        <begin position="1"/>
        <end position="18"/>
    </location>
</feature>
<organism evidence="4 5">
    <name type="scientific">Orbilia brochopaga</name>
    <dbReference type="NCBI Taxonomy" id="3140254"/>
    <lineage>
        <taxon>Eukaryota</taxon>
        <taxon>Fungi</taxon>
        <taxon>Dikarya</taxon>
        <taxon>Ascomycota</taxon>
        <taxon>Pezizomycotina</taxon>
        <taxon>Orbiliomycetes</taxon>
        <taxon>Orbiliales</taxon>
        <taxon>Orbiliaceae</taxon>
        <taxon>Orbilia</taxon>
    </lineage>
</organism>
<dbReference type="PANTHER" id="PTHR40622">
    <property type="match status" value="1"/>
</dbReference>
<gene>
    <name evidence="4" type="ORF">TWF696_001019</name>
</gene>
<accession>A0AAV9VFG5</accession>
<feature type="transmembrane region" description="Helical" evidence="2">
    <location>
        <begin position="282"/>
        <end position="312"/>
    </location>
</feature>
<proteinExistence type="predicted"/>
<sequence>MRVLQLATFLSLGAGSLSLLVPPSDVLHTDAKPAVDDHNLSPEAAAIAALTQSVRISCESCPFPSPNGDGEVASFTNTPNDLVLTLGIDPNRRDTITLNGKPLFPTIYTKDAPKPYTVVQRSLVDGTEFQVPADLDLFIESDATGLSRLRLHVLGVAGWKTRATMSILEFPVFQNKMGEIFIGEVHVRPPTPAEASAVMCQDNFICRWKAYLYDAVHKMAEKAKTMRKGGCRGKKHGHAAGAADEKESHGHPHHHHHSEGKEHHGHDHKWRWFKWVSIVVRLVLACLVIAAITITIGLFFTLVVSSFIHLLISTWMFVRGRACPARRQAPVDEEEQGLMSKEDESAMDAVVQDYSDELPVYVENQDKK</sequence>
<evidence type="ECO:0000313" key="4">
    <source>
        <dbReference type="EMBL" id="KAK6359891.1"/>
    </source>
</evidence>
<evidence type="ECO:0000256" key="2">
    <source>
        <dbReference type="SAM" id="Phobius"/>
    </source>
</evidence>
<keyword evidence="3" id="KW-0732">Signal</keyword>
<evidence type="ECO:0000256" key="1">
    <source>
        <dbReference type="SAM" id="MobiDB-lite"/>
    </source>
</evidence>
<keyword evidence="2" id="KW-0472">Membrane</keyword>
<dbReference type="AlphaFoldDB" id="A0AAV9VFG5"/>
<keyword evidence="2" id="KW-1133">Transmembrane helix</keyword>
<dbReference type="EMBL" id="JAVHNQ010000001">
    <property type="protein sequence ID" value="KAK6359891.1"/>
    <property type="molecule type" value="Genomic_DNA"/>
</dbReference>
<keyword evidence="5" id="KW-1185">Reference proteome</keyword>
<keyword evidence="2" id="KW-0812">Transmembrane</keyword>
<feature type="compositionally biased region" description="Basic residues" evidence="1">
    <location>
        <begin position="227"/>
        <end position="238"/>
    </location>
</feature>
<reference evidence="4 5" key="1">
    <citation type="submission" date="2019-10" db="EMBL/GenBank/DDBJ databases">
        <authorList>
            <person name="Palmer J.M."/>
        </authorList>
    </citation>
    <scope>NUCLEOTIDE SEQUENCE [LARGE SCALE GENOMIC DNA]</scope>
    <source>
        <strain evidence="4 5">TWF696</strain>
    </source>
</reference>
<dbReference type="Proteomes" id="UP001375240">
    <property type="component" value="Unassembled WGS sequence"/>
</dbReference>